<dbReference type="InterPro" id="IPR037053">
    <property type="entry name" value="Phage_tail_collar_dom_sf"/>
</dbReference>
<dbReference type="Proteomes" id="UP000854059">
    <property type="component" value="Unassembled WGS sequence"/>
</dbReference>
<dbReference type="Pfam" id="PF12571">
    <property type="entry name" value="Phage_tail_fib"/>
    <property type="match status" value="1"/>
</dbReference>
<accession>A0AAN3T6L9</accession>
<sequence>MSTKFYTLLTDIGAAKLASAAALGVPLKITHMAVGDGGGTLPTPDAKQTALVNEKRRAALNMLYIDPQNSSQIIAEQVIPENEGGWWIREVGLFDESGALIAVGNCPESYKPQLAEGSGRTQTVRMVLITSSTDNITLKIDPAVVLATRKYVDDKVLELKLYVDDQMRNHIAAQDPHTQYAQKHNPTFTGEPKAPTPAAGNNTTRIATTEFVQAAITALINGAPATLDTLKEIAAAINNDPKFSTTINNALALKAPLSSPALTGTPTAPTAAQSVNNTQIATTAFVKSAIAAMVGSAPAALDTLNELAAALGNDPNFATTMLNALAGKQPLDNTLTHLSGKDVAGLLAYLGLGEGAPAIGVPFFWPSAAMPNTVIDSWSSMVFLKFNGAKFSATDYPVLAKVFPSLVLPEARGDFIRIWDDGRGVDSGRALLSAQSDDFKTHEHKILGLNGSGSNVVFGTVSNASPLYTSGVSQPAGSALPAFQNPGGTETRPRNIAFNFLVRAK</sequence>
<proteinExistence type="predicted"/>
<dbReference type="InterPro" id="IPR022225">
    <property type="entry name" value="Phage_tail_fibre_N"/>
</dbReference>
<dbReference type="SUPFAM" id="SSF88874">
    <property type="entry name" value="Receptor-binding domain of short tail fibre protein gp12"/>
    <property type="match status" value="1"/>
</dbReference>
<organism evidence="2 3">
    <name type="scientific">Escherichia coli</name>
    <dbReference type="NCBI Taxonomy" id="562"/>
    <lineage>
        <taxon>Bacteria</taxon>
        <taxon>Pseudomonadati</taxon>
        <taxon>Pseudomonadota</taxon>
        <taxon>Gammaproteobacteria</taxon>
        <taxon>Enterobacterales</taxon>
        <taxon>Enterobacteriaceae</taxon>
        <taxon>Escherichia</taxon>
    </lineage>
</organism>
<dbReference type="Gene3D" id="3.90.1340.10">
    <property type="entry name" value="Phage tail collar domain"/>
    <property type="match status" value="1"/>
</dbReference>
<name>A0AAN3T6L9_ECOLX</name>
<dbReference type="EMBL" id="AAVTXU010000021">
    <property type="protein sequence ID" value="EGE1987460.1"/>
    <property type="molecule type" value="Genomic_DNA"/>
</dbReference>
<reference evidence="2" key="1">
    <citation type="submission" date="2018-05" db="EMBL/GenBank/DDBJ databases">
        <authorList>
            <person name="Ashton P.M."/>
            <person name="Dallman T."/>
            <person name="Nair S."/>
            <person name="De Pinna E."/>
            <person name="Peters T."/>
            <person name="Grant K."/>
        </authorList>
    </citation>
    <scope>NUCLEOTIDE SEQUENCE</scope>
    <source>
        <strain evidence="2">412057</strain>
    </source>
</reference>
<gene>
    <name evidence="2" type="ORF">DL968_07270</name>
</gene>
<dbReference type="AlphaFoldDB" id="A0AAN3T6L9"/>
<comment type="caution">
    <text evidence="2">The sequence shown here is derived from an EMBL/GenBank/DDBJ whole genome shotgun (WGS) entry which is preliminary data.</text>
</comment>
<evidence type="ECO:0000259" key="1">
    <source>
        <dbReference type="Pfam" id="PF12571"/>
    </source>
</evidence>
<evidence type="ECO:0000313" key="3">
    <source>
        <dbReference type="Proteomes" id="UP000854059"/>
    </source>
</evidence>
<dbReference type="InterPro" id="IPR051934">
    <property type="entry name" value="Phage_Tail_Fiber_Structural"/>
</dbReference>
<dbReference type="PANTHER" id="PTHR35191:SF1">
    <property type="entry name" value="PROPHAGE SIDE TAIL FIBER PROTEIN HOMOLOG STFQ-RELATED"/>
    <property type="match status" value="1"/>
</dbReference>
<dbReference type="PANTHER" id="PTHR35191">
    <property type="entry name" value="PROPHAGE SIDE TAIL FIBER PROTEIN HOMOLOG STFQ-RELATED"/>
    <property type="match status" value="1"/>
</dbReference>
<protein>
    <submittedName>
        <fullName evidence="2">Phage tail protein</fullName>
    </submittedName>
</protein>
<feature type="domain" description="Phage tail fibre protein N-terminal" evidence="1">
    <location>
        <begin position="1"/>
        <end position="150"/>
    </location>
</feature>
<evidence type="ECO:0000313" key="2">
    <source>
        <dbReference type="EMBL" id="EGE1987460.1"/>
    </source>
</evidence>